<protein>
    <submittedName>
        <fullName evidence="2">Glycosyl hydrolase</fullName>
        <ecNumber evidence="2">2.4.1.230</ecNumber>
    </submittedName>
</protein>
<gene>
    <name evidence="2" type="primary">kojP_1</name>
    <name evidence="2" type="ORF">NCTC8622_05520</name>
</gene>
<organism evidence="2 3">
    <name type="scientific">Escherichia coli</name>
    <dbReference type="NCBI Taxonomy" id="562"/>
    <lineage>
        <taxon>Bacteria</taxon>
        <taxon>Pseudomonadati</taxon>
        <taxon>Pseudomonadota</taxon>
        <taxon>Gammaproteobacteria</taxon>
        <taxon>Enterobacterales</taxon>
        <taxon>Enterobacteriaceae</taxon>
        <taxon>Escherichia</taxon>
    </lineage>
</organism>
<dbReference type="GO" id="GO:0005975">
    <property type="term" value="P:carbohydrate metabolic process"/>
    <property type="evidence" value="ECO:0007669"/>
    <property type="project" value="InterPro"/>
</dbReference>
<dbReference type="Pfam" id="PF03632">
    <property type="entry name" value="Glyco_hydro_65m"/>
    <property type="match status" value="1"/>
</dbReference>
<name>A0A376UAN0_ECOLX</name>
<proteinExistence type="predicted"/>
<dbReference type="AlphaFoldDB" id="A0A376UAN0"/>
<sequence length="208" mass="22930">MMLLGLTKYTEHVNNNAFTSYMAYYNVQQALSIARQFGCSDDAFIHRAEMFLKELRLPEIQPDGVLPQDDSFMAKPAINLAKYKAAAGKQTILLDYSRAEVNEMQILKQADVVMLNYMLPEQFSAASCLANLQFYEPRTIHDSSLSKAIHGIVAARCGLLTQSYQFWREGTEIDLGADPHSCDDGIHAAATGAIWLGAIQGFAGVSVA</sequence>
<feature type="domain" description="Glycoside hydrolase family 65 central catalytic" evidence="1">
    <location>
        <begin position="5"/>
        <end position="195"/>
    </location>
</feature>
<dbReference type="PANTHER" id="PTHR11051">
    <property type="entry name" value="GLYCOSYL HYDROLASE-RELATED"/>
    <property type="match status" value="1"/>
</dbReference>
<evidence type="ECO:0000259" key="1">
    <source>
        <dbReference type="Pfam" id="PF03632"/>
    </source>
</evidence>
<dbReference type="EMBL" id="UGCP01000002">
    <property type="protein sequence ID" value="STI86397.1"/>
    <property type="molecule type" value="Genomic_DNA"/>
</dbReference>
<keyword evidence="2" id="KW-0378">Hydrolase</keyword>
<dbReference type="EC" id="2.4.1.230" evidence="2"/>
<reference evidence="2 3" key="1">
    <citation type="submission" date="2018-06" db="EMBL/GenBank/DDBJ databases">
        <authorList>
            <consortium name="Pathogen Informatics"/>
            <person name="Doyle S."/>
        </authorList>
    </citation>
    <scope>NUCLEOTIDE SEQUENCE [LARGE SCALE GENOMIC DNA]</scope>
    <source>
        <strain evidence="2 3">NCTC8622</strain>
    </source>
</reference>
<accession>A0A376UAN0</accession>
<dbReference type="Gene3D" id="1.50.10.10">
    <property type="match status" value="1"/>
</dbReference>
<dbReference type="InterPro" id="IPR005195">
    <property type="entry name" value="Glyco_hydro_65_M"/>
</dbReference>
<dbReference type="GO" id="GO:0004553">
    <property type="term" value="F:hydrolase activity, hydrolyzing O-glycosyl compounds"/>
    <property type="evidence" value="ECO:0007669"/>
    <property type="project" value="TreeGrafter"/>
</dbReference>
<dbReference type="PANTHER" id="PTHR11051:SF8">
    <property type="entry name" value="PROTEIN-GLUCOSYLGALACTOSYLHYDROXYLYSINE GLUCOSIDASE"/>
    <property type="match status" value="1"/>
</dbReference>
<dbReference type="Proteomes" id="UP000254079">
    <property type="component" value="Unassembled WGS sequence"/>
</dbReference>
<evidence type="ECO:0000313" key="3">
    <source>
        <dbReference type="Proteomes" id="UP000254079"/>
    </source>
</evidence>
<keyword evidence="2" id="KW-0328">Glycosyltransferase</keyword>
<keyword evidence="2" id="KW-0808">Transferase</keyword>
<dbReference type="InterPro" id="IPR008928">
    <property type="entry name" value="6-hairpin_glycosidase_sf"/>
</dbReference>
<evidence type="ECO:0000313" key="2">
    <source>
        <dbReference type="EMBL" id="STI86397.1"/>
    </source>
</evidence>
<dbReference type="GO" id="GO:0033831">
    <property type="term" value="F:kojibiose phosphorylase activity"/>
    <property type="evidence" value="ECO:0007669"/>
    <property type="project" value="UniProtKB-EC"/>
</dbReference>
<dbReference type="InterPro" id="IPR012341">
    <property type="entry name" value="6hp_glycosidase-like_sf"/>
</dbReference>
<dbReference type="SUPFAM" id="SSF48208">
    <property type="entry name" value="Six-hairpin glycosidases"/>
    <property type="match status" value="1"/>
</dbReference>